<evidence type="ECO:0000313" key="1">
    <source>
        <dbReference type="EMBL" id="TWI86292.1"/>
    </source>
</evidence>
<proteinExistence type="predicted"/>
<sequence length="441" mass="48245">MAIVQGTIVDTGQSVDIELPTARVPELPAFTDIADDDEIAGWDQSDNKTKHMTVSQLRAKINGDAIPETPVLSGADMEIHIPPELVGQNRIDIPALAGYTYSLTRRGPGRLATDEFNVLSTGGFELAKEGDQFYEGDLFFAHIYELEGGNQEFPNPGSGVSLITGIKTVTLNTTLVADDLNKLINIAGATTKITLTLPDVTAIPENTIIPIETMVNNSYQSTITTQGGQNIYFRNSGQTKVYMGRGEVLWVMSSTDGWYVINAYGNFLDVGHVVMGYSNTLNTIIAQGQLVNKDSFPRLWEYAQTTGASLISDDQWNSDPMAYKGCFSTGESNGLTFRLPDLRGVHPRFNDAGRGLDLDGRTFNNNGGYQADAMKKHKHIEGTHAEPGTNFQTYGQFGTAKNGWRVDSSNAQWVQNYTSEEGDSDNETRVKNIIFTALLKT</sequence>
<evidence type="ECO:0000313" key="2">
    <source>
        <dbReference type="Proteomes" id="UP000316778"/>
    </source>
</evidence>
<dbReference type="EMBL" id="VLLG01000004">
    <property type="protein sequence ID" value="TWI86292.1"/>
    <property type="molecule type" value="Genomic_DNA"/>
</dbReference>
<accession>A0A562SYA4</accession>
<name>A0A562SYA4_CHIJA</name>
<gene>
    <name evidence="1" type="ORF">LX66_3546</name>
</gene>
<dbReference type="AlphaFoldDB" id="A0A562SYA4"/>
<reference evidence="1 2" key="1">
    <citation type="journal article" date="2013" name="Stand. Genomic Sci.">
        <title>Genomic Encyclopedia of Type Strains, Phase I: The one thousand microbial genomes (KMG-I) project.</title>
        <authorList>
            <person name="Kyrpides N.C."/>
            <person name="Woyke T."/>
            <person name="Eisen J.A."/>
            <person name="Garrity G."/>
            <person name="Lilburn T.G."/>
            <person name="Beck B.J."/>
            <person name="Whitman W.B."/>
            <person name="Hugenholtz P."/>
            <person name="Klenk H.P."/>
        </authorList>
    </citation>
    <scope>NUCLEOTIDE SEQUENCE [LARGE SCALE GENOMIC DNA]</scope>
    <source>
        <strain evidence="1 2">DSM 13484</strain>
    </source>
</reference>
<dbReference type="SUPFAM" id="SSF88874">
    <property type="entry name" value="Receptor-binding domain of short tail fibre protein gp12"/>
    <property type="match status" value="1"/>
</dbReference>
<keyword evidence="2" id="KW-1185">Reference proteome</keyword>
<dbReference type="RefSeq" id="WP_145715989.1">
    <property type="nucleotide sequence ID" value="NZ_BAAAFY010000005.1"/>
</dbReference>
<evidence type="ECO:0008006" key="3">
    <source>
        <dbReference type="Google" id="ProtNLM"/>
    </source>
</evidence>
<dbReference type="OrthoDB" id="9810174at2"/>
<comment type="caution">
    <text evidence="1">The sequence shown here is derived from an EMBL/GenBank/DDBJ whole genome shotgun (WGS) entry which is preliminary data.</text>
</comment>
<dbReference type="Proteomes" id="UP000316778">
    <property type="component" value="Unassembled WGS sequence"/>
</dbReference>
<organism evidence="1 2">
    <name type="scientific">Chitinophaga japonensis</name>
    <name type="common">Flexibacter japonensis</name>
    <dbReference type="NCBI Taxonomy" id="104662"/>
    <lineage>
        <taxon>Bacteria</taxon>
        <taxon>Pseudomonadati</taxon>
        <taxon>Bacteroidota</taxon>
        <taxon>Chitinophagia</taxon>
        <taxon>Chitinophagales</taxon>
        <taxon>Chitinophagaceae</taxon>
        <taxon>Chitinophaga</taxon>
    </lineage>
</organism>
<protein>
    <recommendedName>
        <fullName evidence="3">Tail collar domain</fullName>
    </recommendedName>
</protein>